<reference evidence="1" key="1">
    <citation type="submission" date="2021-03" db="EMBL/GenBank/DDBJ databases">
        <authorList>
            <person name="Bekaert M."/>
        </authorList>
    </citation>
    <scope>NUCLEOTIDE SEQUENCE</scope>
</reference>
<comment type="caution">
    <text evidence="1">The sequence shown here is derived from an EMBL/GenBank/DDBJ whole genome shotgun (WGS) entry which is preliminary data.</text>
</comment>
<dbReference type="OrthoDB" id="10003658at2759"/>
<keyword evidence="2" id="KW-1185">Reference proteome</keyword>
<sequence>MKIVNSHNEWDPLEEIILGVPDFWCTPQKEPGYLPTSRVKCGVNEKKAWYATNFSDEKTIFDLYNEFASGNLDNKSPVNEIQNSRITAHIGTKKISQQYRTECSASKKVFQGDKERWEYLAPVSNINPTKQARYNLLHTAIIHSDFFAPIVVNDYSPGEPNRRYDYFKGLIVPVKCCQFTYTGSKEHLMFLWKVQWVSESDLLTKNMQIACNLRKSLPVYHSRAMRREFLSLFGRTISNKSAFLREAYRRLTGDQSASLTASQTEVDRRISEILDNEDSELICDLRLNNRGQPEKYNEFLSECQNYINEKLELAVDDRRHDKIDKGVSVLPRIFG</sequence>
<dbReference type="GO" id="GO:0015068">
    <property type="term" value="F:glycine amidinotransferase activity"/>
    <property type="evidence" value="ECO:0007669"/>
    <property type="project" value="UniProtKB-EC"/>
</dbReference>
<dbReference type="EMBL" id="CAJPWZ010003128">
    <property type="protein sequence ID" value="CAG2252662.1"/>
    <property type="molecule type" value="Genomic_DNA"/>
</dbReference>
<protein>
    <submittedName>
        <fullName evidence="1">GATM</fullName>
        <ecNumber evidence="1">2.1.4.1</ecNumber>
    </submittedName>
</protein>
<dbReference type="EC" id="2.1.4.1" evidence="1"/>
<name>A0A8S3V5T8_MYTED</name>
<evidence type="ECO:0000313" key="2">
    <source>
        <dbReference type="Proteomes" id="UP000683360"/>
    </source>
</evidence>
<organism evidence="1 2">
    <name type="scientific">Mytilus edulis</name>
    <name type="common">Blue mussel</name>
    <dbReference type="NCBI Taxonomy" id="6550"/>
    <lineage>
        <taxon>Eukaryota</taxon>
        <taxon>Metazoa</taxon>
        <taxon>Spiralia</taxon>
        <taxon>Lophotrochozoa</taxon>
        <taxon>Mollusca</taxon>
        <taxon>Bivalvia</taxon>
        <taxon>Autobranchia</taxon>
        <taxon>Pteriomorphia</taxon>
        <taxon>Mytilida</taxon>
        <taxon>Mytiloidea</taxon>
        <taxon>Mytilidae</taxon>
        <taxon>Mytilinae</taxon>
        <taxon>Mytilus</taxon>
    </lineage>
</organism>
<dbReference type="AlphaFoldDB" id="A0A8S3V5T8"/>
<keyword evidence="1" id="KW-0808">Transferase</keyword>
<gene>
    <name evidence="1" type="ORF">MEDL_64240</name>
</gene>
<dbReference type="SUPFAM" id="SSF55909">
    <property type="entry name" value="Pentein"/>
    <property type="match status" value="1"/>
</dbReference>
<evidence type="ECO:0000313" key="1">
    <source>
        <dbReference type="EMBL" id="CAG2252662.1"/>
    </source>
</evidence>
<dbReference type="Proteomes" id="UP000683360">
    <property type="component" value="Unassembled WGS sequence"/>
</dbReference>
<proteinExistence type="predicted"/>
<accession>A0A8S3V5T8</accession>